<evidence type="ECO:0000313" key="3">
    <source>
        <dbReference type="Proteomes" id="UP000682802"/>
    </source>
</evidence>
<name>A0ABX8H3E6_9BACT</name>
<feature type="transmembrane region" description="Helical" evidence="1">
    <location>
        <begin position="21"/>
        <end position="41"/>
    </location>
</feature>
<keyword evidence="1" id="KW-0812">Transmembrane</keyword>
<proteinExistence type="predicted"/>
<dbReference type="RefSeq" id="WP_144077315.1">
    <property type="nucleotide sequence ID" value="NZ_CP076130.1"/>
</dbReference>
<evidence type="ECO:0000313" key="2">
    <source>
        <dbReference type="EMBL" id="QWG10419.1"/>
    </source>
</evidence>
<sequence length="82" mass="9169">MRKEKTTEKLGSELKLLKTSIVILTVTILVLFIVCIFGLLTMDNNRVFISIIVVPIALSAILPSQISNMKKIKVELESINKL</sequence>
<protein>
    <recommendedName>
        <fullName evidence="4">Redox-active disulfide protein 2</fullName>
    </recommendedName>
</protein>
<keyword evidence="1" id="KW-1133">Transmembrane helix</keyword>
<evidence type="ECO:0000256" key="1">
    <source>
        <dbReference type="SAM" id="Phobius"/>
    </source>
</evidence>
<dbReference type="EMBL" id="CP076130">
    <property type="protein sequence ID" value="QWG10419.1"/>
    <property type="molecule type" value="Genomic_DNA"/>
</dbReference>
<reference evidence="2 3" key="1">
    <citation type="submission" date="2021-05" db="EMBL/GenBank/DDBJ databases">
        <title>Comparative genomic studies on the polysaccharide-degrading batcterial strains of the Flammeovirga genus.</title>
        <authorList>
            <person name="Zewei F."/>
            <person name="Zheng Z."/>
            <person name="Yu L."/>
            <person name="Ruyue G."/>
            <person name="Yanhong M."/>
            <person name="Yuanyuan C."/>
            <person name="Jingyan G."/>
            <person name="Wenjun H."/>
        </authorList>
    </citation>
    <scope>NUCLEOTIDE SEQUENCE [LARGE SCALE GENOMIC DNA]</scope>
    <source>
        <strain evidence="2 3">YS10</strain>
        <plasmid evidence="2 3">p1</plasmid>
    </source>
</reference>
<keyword evidence="2" id="KW-0614">Plasmid</keyword>
<keyword evidence="1" id="KW-0472">Membrane</keyword>
<organism evidence="2 3">
    <name type="scientific">Flammeovirga kamogawensis</name>
    <dbReference type="NCBI Taxonomy" id="373891"/>
    <lineage>
        <taxon>Bacteria</taxon>
        <taxon>Pseudomonadati</taxon>
        <taxon>Bacteroidota</taxon>
        <taxon>Cytophagia</taxon>
        <taxon>Cytophagales</taxon>
        <taxon>Flammeovirgaceae</taxon>
        <taxon>Flammeovirga</taxon>
    </lineage>
</organism>
<feature type="transmembrane region" description="Helical" evidence="1">
    <location>
        <begin position="47"/>
        <end position="66"/>
    </location>
</feature>
<evidence type="ECO:0008006" key="4">
    <source>
        <dbReference type="Google" id="ProtNLM"/>
    </source>
</evidence>
<accession>A0ABX8H3E6</accession>
<geneLocation type="plasmid" evidence="2 3">
    <name>p1</name>
</geneLocation>
<dbReference type="Proteomes" id="UP000682802">
    <property type="component" value="Plasmid p1"/>
</dbReference>
<keyword evidence="3" id="KW-1185">Reference proteome</keyword>
<gene>
    <name evidence="2" type="ORF">KM029_25930</name>
</gene>